<keyword evidence="14" id="KW-1185">Reference proteome</keyword>
<dbReference type="InterPro" id="IPR048883">
    <property type="entry name" value="Nup188_N-subdom_III"/>
</dbReference>
<evidence type="ECO:0000256" key="1">
    <source>
        <dbReference type="ARBA" id="ARBA00004567"/>
    </source>
</evidence>
<evidence type="ECO:0000256" key="4">
    <source>
        <dbReference type="ARBA" id="ARBA00022927"/>
    </source>
</evidence>
<evidence type="ECO:0000256" key="3">
    <source>
        <dbReference type="ARBA" id="ARBA00022816"/>
    </source>
</evidence>
<evidence type="ECO:0000256" key="8">
    <source>
        <dbReference type="ARBA" id="ARBA00038387"/>
    </source>
</evidence>
<evidence type="ECO:0000256" key="7">
    <source>
        <dbReference type="ARBA" id="ARBA00023242"/>
    </source>
</evidence>
<dbReference type="InterPro" id="IPR041634">
    <property type="entry name" value="Nup188_C"/>
</dbReference>
<name>A0A7H9HWV8_9SACH</name>
<evidence type="ECO:0000259" key="11">
    <source>
        <dbReference type="Pfam" id="PF18378"/>
    </source>
</evidence>
<keyword evidence="5" id="KW-0811">Translocation</keyword>
<feature type="domain" description="Nucleoporin Nup188 N-terminal subdomain III" evidence="12">
    <location>
        <begin position="532"/>
        <end position="947"/>
    </location>
</feature>
<accession>A0A7H9HWV8</accession>
<gene>
    <name evidence="13" type="ORF">HG537_0G00750</name>
</gene>
<keyword evidence="3" id="KW-0509">mRNA transport</keyword>
<evidence type="ECO:0000256" key="5">
    <source>
        <dbReference type="ARBA" id="ARBA00023010"/>
    </source>
</evidence>
<sequence length="1622" mass="182621">MCSDVAVGDLSFVDVASFIRSYQPGKTGVDGNSKVLEQFLLINISAIVCISSFQGNRNEVKELKPLKSIELRGFTCQNIDESSCNQAISVVKLTGLDYKELIRVFMQAKSKISPRISVVELARRAFQERNAVLDILLSLLNDKEVATSQEKVMDTIIRKKSEICTDMIKLLREIILDLSTEPEDFGGDLSEREVAEILQLKKCQNLIYVTNILRALTMLVLNAGIPIDIVHLWFDFLNDTRLSLHTMCNGNSSTPELISAKIECLITLVTLLMLGLDSTTLSIDFDAPYYQDAECFKKINLVLKKDFISPVVLYMWSFILFFKSYAFEENPDQEAQFIQEVFADESIHDVMTIFAARAESGGVFDSIKKLSTVLSADSLYSAIISAYVSLSINFIPLNSHSTDMIKAVLLKAPKEFVESFLSDGEFEKKLTVLKAKLPLIDEALLPLINLTTVHPQFANFEWKSLSTYAVKSKLAAFNYDISDAAEATDLIVLKEETYVKPPLEFDENVYLPLPGDTKGKILPVAPSSDEEVIVFLYEYSGWALLGRVLQNICELYIKNDRKLKTHTRDVMISIIELTTQIVSPTTPFERSMEIIEYLSASITEGDIVSVILRILDHSLHKRNYEVASICSKFLFSLFPNYPHFVWSHIARSDLLDRYGKTGLASTILGSIELATGRYDFTLSLIKLADEMVSESISLESGFSSRTKKDLLEKLTNYLLDIFESYQYWKYADVLQRFEMGFYLTSFFTKVLYAVYGLDPGSPPSEKVTKTLSVCGTTIMDAFLGSRSPGVRPAKSLLNILLLFENSQVALHGDGAFGYGCPRLVKQSFELASLLISLRGLLNMAPSSLEKMMYSSSPKFVDIYNLHPSLKRHVVRLFHSLVKVPWSENYLFLLSFLGEEHAEILLNSISSDLESPLSNHKLSKDLYMFFGALMESKQDGLSILFLTGSIATNETQSQQEETIGKTSVLSILKKNALNLNDLPEDVGCCLLDSIAYAFNTWANAKDCDTDTKLISVLLHKIKAFAAKEARSVDDMNAESIRYRLISRIIEIFALYLFTTSEIDSQISSLLNRQDLAQFIRPFFELNGYDKPLHDSLSRRFEEKWPKLKLSKFAVTSLYDTGLFSQDSIFAISLMDQIFGDDEKWVGSETADGYRDEIIVASSNLKYVTHKIAAAKAWGALLTTFVKKSSQPLQTSFLDLAACFLQINLDLGIEVPLFAGVYCERLQLVFYILYSFQKKGQPVAEKTLFQLLELLAAIFKTDELAFVSSIGHSTRKNFYRPVLRSILLVLSFVTTGSHFIEIESDTLLELFELSFSKGVHLILSEILSDISTSTSSGKQVAIYNMEERVQDLFLMLSIFTRIKALRPPSRFNLIMASSLREVGTLKVILNLYSSSHLFKFNGEAVFGPLTLTFISELCTVSHIAESFIASGLFAVILESPLSVAIQQGGIQPEQQTNLHSVWTNGILSVILLLLSQFGVKIMPECCLFASYFSQQIRSAIYRWSDSKPAVSSALIRETSQLILFQRIMRTLDYQQFLTKSPARYEIGDQQEEVELIIGLDTAHERKALKNTLNRLLTHPKYLNSRIVPTSLEEQHLLENETTRLEFVKTICKHIKELQECLSEA</sequence>
<comment type="similarity">
    <text evidence="8">Belongs to the Nup188 family.</text>
</comment>
<dbReference type="GO" id="GO:0051028">
    <property type="term" value="P:mRNA transport"/>
    <property type="evidence" value="ECO:0007669"/>
    <property type="project" value="UniProtKB-KW"/>
</dbReference>
<protein>
    <recommendedName>
        <fullName evidence="9">Nucleoporin NUP188</fullName>
    </recommendedName>
</protein>
<dbReference type="InterPro" id="IPR044840">
    <property type="entry name" value="Nup188"/>
</dbReference>
<organism evidence="13 14">
    <name type="scientific">Torulaspora globosa</name>
    <dbReference type="NCBI Taxonomy" id="48254"/>
    <lineage>
        <taxon>Eukaryota</taxon>
        <taxon>Fungi</taxon>
        <taxon>Dikarya</taxon>
        <taxon>Ascomycota</taxon>
        <taxon>Saccharomycotina</taxon>
        <taxon>Saccharomycetes</taxon>
        <taxon>Saccharomycetales</taxon>
        <taxon>Saccharomycetaceae</taxon>
        <taxon>Torulaspora</taxon>
    </lineage>
</organism>
<evidence type="ECO:0000313" key="14">
    <source>
        <dbReference type="Proteomes" id="UP000510647"/>
    </source>
</evidence>
<evidence type="ECO:0000256" key="2">
    <source>
        <dbReference type="ARBA" id="ARBA00022448"/>
    </source>
</evidence>
<dbReference type="OrthoDB" id="102511at2759"/>
<keyword evidence="2" id="KW-0813">Transport</keyword>
<evidence type="ECO:0000259" key="12">
    <source>
        <dbReference type="Pfam" id="PF21093"/>
    </source>
</evidence>
<dbReference type="PANTHER" id="PTHR31431:SF1">
    <property type="entry name" value="NUCLEOPORIN NUP188"/>
    <property type="match status" value="1"/>
</dbReference>
<proteinExistence type="inferred from homology"/>
<dbReference type="InterPro" id="IPR018864">
    <property type="entry name" value="Nucleoporin_Nup188_N"/>
</dbReference>
<keyword evidence="6" id="KW-0906">Nuclear pore complex</keyword>
<dbReference type="Pfam" id="PF10487">
    <property type="entry name" value="Nup188_N"/>
    <property type="match status" value="1"/>
</dbReference>
<keyword evidence="7" id="KW-0539">Nucleus</keyword>
<evidence type="ECO:0000256" key="9">
    <source>
        <dbReference type="ARBA" id="ARBA00040174"/>
    </source>
</evidence>
<dbReference type="GO" id="GO:0006606">
    <property type="term" value="P:protein import into nucleus"/>
    <property type="evidence" value="ECO:0007669"/>
    <property type="project" value="TreeGrafter"/>
</dbReference>
<dbReference type="GO" id="GO:0006405">
    <property type="term" value="P:RNA export from nucleus"/>
    <property type="evidence" value="ECO:0007669"/>
    <property type="project" value="TreeGrafter"/>
</dbReference>
<evidence type="ECO:0000313" key="13">
    <source>
        <dbReference type="EMBL" id="QLQ81821.1"/>
    </source>
</evidence>
<feature type="domain" description="Nucleoporin Nup188 N-terminal" evidence="10">
    <location>
        <begin position="36"/>
        <end position="478"/>
    </location>
</feature>
<comment type="subcellular location">
    <subcellularLocation>
        <location evidence="1">Nucleus</location>
        <location evidence="1">Nuclear pore complex</location>
    </subcellularLocation>
</comment>
<dbReference type="Gene3D" id="1.25.10.70">
    <property type="match status" value="1"/>
</dbReference>
<keyword evidence="4" id="KW-0653">Protein transport</keyword>
<dbReference type="Pfam" id="PF18378">
    <property type="entry name" value="Nup188_C"/>
    <property type="match status" value="1"/>
</dbReference>
<feature type="domain" description="Nuclear pore protein Nup188 C-terminal" evidence="11">
    <location>
        <begin position="1251"/>
        <end position="1600"/>
    </location>
</feature>
<dbReference type="Proteomes" id="UP000510647">
    <property type="component" value="Chromosome 7"/>
</dbReference>
<dbReference type="GO" id="GO:0017056">
    <property type="term" value="F:structural constituent of nuclear pore"/>
    <property type="evidence" value="ECO:0007669"/>
    <property type="project" value="InterPro"/>
</dbReference>
<dbReference type="EMBL" id="CP059273">
    <property type="protein sequence ID" value="QLQ81821.1"/>
    <property type="molecule type" value="Genomic_DNA"/>
</dbReference>
<dbReference type="Pfam" id="PF21093">
    <property type="entry name" value="Nup188_N-subdom_III"/>
    <property type="match status" value="1"/>
</dbReference>
<dbReference type="GO" id="GO:0044611">
    <property type="term" value="C:nuclear pore inner ring"/>
    <property type="evidence" value="ECO:0007669"/>
    <property type="project" value="TreeGrafter"/>
</dbReference>
<evidence type="ECO:0000256" key="6">
    <source>
        <dbReference type="ARBA" id="ARBA00023132"/>
    </source>
</evidence>
<reference evidence="13 14" key="1">
    <citation type="submission" date="2020-06" db="EMBL/GenBank/DDBJ databases">
        <title>The yeast mating-type switching endonuclease HO is a domesticated member of an unorthodox homing genetic element family.</title>
        <authorList>
            <person name="Coughlan A.Y."/>
            <person name="Lombardi L."/>
            <person name="Braun-Galleani S."/>
            <person name="Martos A.R."/>
            <person name="Galeote V."/>
            <person name="Bigey F."/>
            <person name="Dequin S."/>
            <person name="Byrne K.P."/>
            <person name="Wolfe K.H."/>
        </authorList>
    </citation>
    <scope>NUCLEOTIDE SEQUENCE [LARGE SCALE GENOMIC DNA]</scope>
    <source>
        <strain evidence="13 14">CBS2947</strain>
    </source>
</reference>
<dbReference type="PANTHER" id="PTHR31431">
    <property type="entry name" value="NUCLEOPORIN NUP188 HOMOLOG"/>
    <property type="match status" value="1"/>
</dbReference>
<evidence type="ECO:0000259" key="10">
    <source>
        <dbReference type="Pfam" id="PF10487"/>
    </source>
</evidence>